<dbReference type="Proteomes" id="UP000253141">
    <property type="component" value="Unassembled WGS sequence"/>
</dbReference>
<feature type="transmembrane region" description="Helical" evidence="1">
    <location>
        <begin position="36"/>
        <end position="53"/>
    </location>
</feature>
<dbReference type="AlphaFoldDB" id="A0A369IC29"/>
<sequence length="76" mass="9176">MQFIQRQNSHDSTPLSYGSVLFLPRFSPKNQRFGKFYFSLQPLLFTFIQFQFYRFSLSNPFNEVKEGYFFALLRLT</sequence>
<keyword evidence="1" id="KW-0812">Transmembrane</keyword>
<reference evidence="2 3" key="1">
    <citation type="submission" date="2018-07" db="EMBL/GenBank/DDBJ databases">
        <title>Genome analysis of Runella aurantiaca.</title>
        <authorList>
            <person name="Yang X."/>
        </authorList>
    </citation>
    <scope>NUCLEOTIDE SEQUENCE [LARGE SCALE GENOMIC DNA]</scope>
    <source>
        <strain evidence="2 3">YX9</strain>
    </source>
</reference>
<evidence type="ECO:0000313" key="2">
    <source>
        <dbReference type="EMBL" id="RDB06602.1"/>
    </source>
</evidence>
<accession>A0A369IC29</accession>
<proteinExistence type="predicted"/>
<dbReference type="EMBL" id="QPIW01000004">
    <property type="protein sequence ID" value="RDB06602.1"/>
    <property type="molecule type" value="Genomic_DNA"/>
</dbReference>
<protein>
    <submittedName>
        <fullName evidence="2">Uncharacterized protein</fullName>
    </submittedName>
</protein>
<name>A0A369IC29_9BACT</name>
<comment type="caution">
    <text evidence="2">The sequence shown here is derived from an EMBL/GenBank/DDBJ whole genome shotgun (WGS) entry which is preliminary data.</text>
</comment>
<evidence type="ECO:0000256" key="1">
    <source>
        <dbReference type="SAM" id="Phobius"/>
    </source>
</evidence>
<keyword evidence="1" id="KW-0472">Membrane</keyword>
<organism evidence="2 3">
    <name type="scientific">Runella aurantiaca</name>
    <dbReference type="NCBI Taxonomy" id="2282308"/>
    <lineage>
        <taxon>Bacteria</taxon>
        <taxon>Pseudomonadati</taxon>
        <taxon>Bacteroidota</taxon>
        <taxon>Cytophagia</taxon>
        <taxon>Cytophagales</taxon>
        <taxon>Spirosomataceae</taxon>
        <taxon>Runella</taxon>
    </lineage>
</organism>
<keyword evidence="1" id="KW-1133">Transmembrane helix</keyword>
<evidence type="ECO:0000313" key="3">
    <source>
        <dbReference type="Proteomes" id="UP000253141"/>
    </source>
</evidence>
<gene>
    <name evidence="2" type="ORF">DVG78_07640</name>
</gene>
<keyword evidence="3" id="KW-1185">Reference proteome</keyword>